<protein>
    <recommendedName>
        <fullName evidence="13">Methyltransferase type 11 domain-containing protein</fullName>
    </recommendedName>
</protein>
<evidence type="ECO:0000256" key="2">
    <source>
        <dbReference type="ARBA" id="ARBA00022603"/>
    </source>
</evidence>
<evidence type="ECO:0000256" key="3">
    <source>
        <dbReference type="ARBA" id="ARBA00022679"/>
    </source>
</evidence>
<gene>
    <name evidence="8" type="ORF">FNF27_00745</name>
    <name evidence="5" type="ORF">FNF28_07512</name>
    <name evidence="6" type="ORF">FNF29_00994</name>
    <name evidence="7" type="ORF">FNF31_04010</name>
</gene>
<evidence type="ECO:0000313" key="10">
    <source>
        <dbReference type="Proteomes" id="UP000323011"/>
    </source>
</evidence>
<dbReference type="EMBL" id="VLTM01000039">
    <property type="protein sequence ID" value="KAA0160938.1"/>
    <property type="molecule type" value="Genomic_DNA"/>
</dbReference>
<dbReference type="EMBL" id="VLTN01000004">
    <property type="protein sequence ID" value="KAA0156204.1"/>
    <property type="molecule type" value="Genomic_DNA"/>
</dbReference>
<feature type="region of interest" description="Disordered" evidence="4">
    <location>
        <begin position="235"/>
        <end position="271"/>
    </location>
</feature>
<comment type="caution">
    <text evidence="8">The sequence shown here is derived from an EMBL/GenBank/DDBJ whole genome shotgun (WGS) entry which is preliminary data.</text>
</comment>
<dbReference type="Proteomes" id="UP000324907">
    <property type="component" value="Unassembled WGS sequence"/>
</dbReference>
<dbReference type="GO" id="GO:0032259">
    <property type="term" value="P:methylation"/>
    <property type="evidence" value="ECO:0007669"/>
    <property type="project" value="UniProtKB-KW"/>
</dbReference>
<keyword evidence="2" id="KW-0489">Methyltransferase</keyword>
<evidence type="ECO:0000256" key="4">
    <source>
        <dbReference type="SAM" id="MobiDB-lite"/>
    </source>
</evidence>
<comment type="similarity">
    <text evidence="1">Belongs to the methyltransferase superfamily.</text>
</comment>
<dbReference type="OrthoDB" id="411785at2759"/>
<dbReference type="EMBL" id="VLTL01000274">
    <property type="protein sequence ID" value="KAA0147904.1"/>
    <property type="molecule type" value="Genomic_DNA"/>
</dbReference>
<evidence type="ECO:0008006" key="13">
    <source>
        <dbReference type="Google" id="ProtNLM"/>
    </source>
</evidence>
<organism evidence="8 9">
    <name type="scientific">Cafeteria roenbergensis</name>
    <name type="common">Marine flagellate</name>
    <dbReference type="NCBI Taxonomy" id="33653"/>
    <lineage>
        <taxon>Eukaryota</taxon>
        <taxon>Sar</taxon>
        <taxon>Stramenopiles</taxon>
        <taxon>Bigyra</taxon>
        <taxon>Opalozoa</taxon>
        <taxon>Bicosoecida</taxon>
        <taxon>Cafeteriaceae</taxon>
        <taxon>Cafeteria</taxon>
    </lineage>
</organism>
<keyword evidence="3" id="KW-0808">Transferase</keyword>
<dbReference type="Proteomes" id="UP000325113">
    <property type="component" value="Unassembled WGS sequence"/>
</dbReference>
<evidence type="ECO:0000313" key="11">
    <source>
        <dbReference type="Proteomes" id="UP000324907"/>
    </source>
</evidence>
<evidence type="ECO:0000313" key="5">
    <source>
        <dbReference type="EMBL" id="KAA0147904.1"/>
    </source>
</evidence>
<dbReference type="PANTHER" id="PTHR12176">
    <property type="entry name" value="SAM-DEPENDENT METHYLTRANSFERASE SUPERFAMILY PROTEIN"/>
    <property type="match status" value="1"/>
</dbReference>
<reference evidence="9 10" key="1">
    <citation type="submission" date="2019-07" db="EMBL/GenBank/DDBJ databases">
        <title>Genomes of Cafeteria roenbergensis.</title>
        <authorList>
            <person name="Fischer M.G."/>
            <person name="Hackl T."/>
            <person name="Roman M."/>
        </authorList>
    </citation>
    <scope>NUCLEOTIDE SEQUENCE [LARGE SCALE GENOMIC DNA]</scope>
    <source>
        <strain evidence="6 10">BVI</strain>
        <strain evidence="7 12">Cflag</strain>
        <strain evidence="8 9">E4-10P</strain>
        <strain evidence="5 11">RCC970-E3</strain>
    </source>
</reference>
<dbReference type="OMA" id="RWASMEH"/>
<dbReference type="GO" id="GO:0008168">
    <property type="term" value="F:methyltransferase activity"/>
    <property type="evidence" value="ECO:0007669"/>
    <property type="project" value="UniProtKB-KW"/>
</dbReference>
<feature type="compositionally biased region" description="Acidic residues" evidence="4">
    <location>
        <begin position="239"/>
        <end position="260"/>
    </location>
</feature>
<dbReference type="Gene3D" id="3.40.50.150">
    <property type="entry name" value="Vaccinia Virus protein VP39"/>
    <property type="match status" value="1"/>
</dbReference>
<name>A0A5A8EI85_CAFRO</name>
<dbReference type="InterPro" id="IPR029063">
    <property type="entry name" value="SAM-dependent_MTases_sf"/>
</dbReference>
<evidence type="ECO:0000313" key="8">
    <source>
        <dbReference type="EMBL" id="KAA0177575.1"/>
    </source>
</evidence>
<keyword evidence="10" id="KW-1185">Reference proteome</keyword>
<dbReference type="AlphaFoldDB" id="A0A5A8EI85"/>
<evidence type="ECO:0000313" key="9">
    <source>
        <dbReference type="Proteomes" id="UP000322899"/>
    </source>
</evidence>
<dbReference type="Proteomes" id="UP000322899">
    <property type="component" value="Unassembled WGS sequence"/>
</dbReference>
<sequence>MAAIRYASPEYWQQRYKATSYGAFEWLQSGSDLWPLLENLLHPDHEILVAGCGTSRIGPDLYERGFRRVTNVDSCTACVESQAARWASMEHMDWSALDLAAVGPDAAVSTVESGSFDAVLDKALLDSLVTAPDSGVSARRYVATVRRLIDGSAGPFVVVSHGDPTARLQLLLRTPAAALPQLQHATEALAARLRHARGRASALASIVEPAAELAGPLAQPWRRVRVFAVAKPAVTSYSADEEDDQEDEDDEEDDEDDSSDDGGAPDRPGTASAWAALGSACHFVYVCDV</sequence>
<dbReference type="PANTHER" id="PTHR12176:SF80">
    <property type="entry name" value="EEF1A LYSINE METHYLTRANSFERASE 4"/>
    <property type="match status" value="1"/>
</dbReference>
<dbReference type="InterPro" id="IPR051419">
    <property type="entry name" value="Lys/N-term_MeTrsfase_sf"/>
</dbReference>
<evidence type="ECO:0000313" key="12">
    <source>
        <dbReference type="Proteomes" id="UP000325113"/>
    </source>
</evidence>
<evidence type="ECO:0000256" key="1">
    <source>
        <dbReference type="ARBA" id="ARBA00008361"/>
    </source>
</evidence>
<accession>A0A5A8EI85</accession>
<dbReference type="EMBL" id="VLTO01000003">
    <property type="protein sequence ID" value="KAA0177575.1"/>
    <property type="molecule type" value="Genomic_DNA"/>
</dbReference>
<proteinExistence type="inferred from homology"/>
<evidence type="ECO:0000313" key="6">
    <source>
        <dbReference type="EMBL" id="KAA0156204.1"/>
    </source>
</evidence>
<evidence type="ECO:0000313" key="7">
    <source>
        <dbReference type="EMBL" id="KAA0160938.1"/>
    </source>
</evidence>
<dbReference type="Proteomes" id="UP000323011">
    <property type="component" value="Unassembled WGS sequence"/>
</dbReference>
<dbReference type="SUPFAM" id="SSF53335">
    <property type="entry name" value="S-adenosyl-L-methionine-dependent methyltransferases"/>
    <property type="match status" value="1"/>
</dbReference>